<dbReference type="SMART" id="SM00642">
    <property type="entry name" value="Aamy"/>
    <property type="match status" value="1"/>
</dbReference>
<dbReference type="Pfam" id="PF11941">
    <property type="entry name" value="DUF3459"/>
    <property type="match status" value="1"/>
</dbReference>
<dbReference type="CAZy" id="GH13">
    <property type="family name" value="Glycoside Hydrolase Family 13"/>
</dbReference>
<dbReference type="PIRSF" id="PIRSF006337">
    <property type="entry name" value="Trehalose_TreZ"/>
    <property type="match status" value="1"/>
</dbReference>
<feature type="site" description="Transition state stabilizer" evidence="17">
    <location>
        <position position="447"/>
    </location>
</feature>
<protein>
    <recommendedName>
        <fullName evidence="5 13">Malto-oligosyltrehalose trehalohydrolase</fullName>
        <shortName evidence="14">MTHase</shortName>
        <ecNumber evidence="4 13">3.2.1.141</ecNumber>
    </recommendedName>
    <alternativeName>
        <fullName evidence="11 14">4-alpha-D-((1-&gt;4)-alpha-D-glucano)trehalose trehalohydrolase</fullName>
    </alternativeName>
    <alternativeName>
        <fullName evidence="10 14">Maltooligosyl trehalose trehalohydrolase</fullName>
    </alternativeName>
</protein>
<evidence type="ECO:0000256" key="14">
    <source>
        <dbReference type="PIRNR" id="PIRNR006337"/>
    </source>
</evidence>
<proteinExistence type="inferred from homology"/>
<comment type="similarity">
    <text evidence="3 14">Belongs to the glycosyl hydrolase 13 family.</text>
</comment>
<evidence type="ECO:0000256" key="11">
    <source>
        <dbReference type="ARBA" id="ARBA00033284"/>
    </source>
</evidence>
<evidence type="ECO:0000256" key="4">
    <source>
        <dbReference type="ARBA" id="ARBA00012268"/>
    </source>
</evidence>
<dbReference type="EMBL" id="CP001940">
    <property type="protein sequence ID" value="ADH85182.1"/>
    <property type="molecule type" value="Genomic_DNA"/>
</dbReference>
<dbReference type="InterPro" id="IPR013783">
    <property type="entry name" value="Ig-like_fold"/>
</dbReference>
<dbReference type="InParanoid" id="D6Z0F3"/>
<dbReference type="PANTHER" id="PTHR43651:SF11">
    <property type="entry name" value="MALTO-OLIGOSYLTREHALOSE TREHALOHYDROLASE"/>
    <property type="match status" value="1"/>
</dbReference>
<dbReference type="Gene3D" id="2.60.40.10">
    <property type="entry name" value="Immunoglobulins"/>
    <property type="match status" value="1"/>
</dbReference>
<gene>
    <name evidence="19" type="ordered locus">DaAHT2_0476</name>
</gene>
<sequence length="652" mass="72098">MMQRCYDTPFGAACLPGGGVRFRLWAPAAKKVELCRLAGPTTAAAHSEEMFNLHSAWWRESIAGGDLVEVAVMQTVGEGWFELVAPRAAAGDFYCYQIDGDLLVPDPASRCQPGGVHGPSLVIDPAAWPWQDRQWPGRPWEEAVLYELHVGCFTPEGTWAAVEPRLDYLAELGVTALSLMPLATFPGQRNWGYDGVLPFAPASPYGEPAALKSLVQSAHARGLMVLLDVVYNHFGPEGNYLHAYAPQFFTRRHRTPWGEAINFDGRESHWVRRFFIDNALYWLLEYNFDGLRLDAVHAIYDDSQPHFLQELAAEVARCCEPPAVDDKSASYRPRHLILENDANQARFLAPAAARSPLAAPPGERSPCHYTAQWNDDWHHAAHVLLTGEKEGYYVDYADQPLAHLGRCLSEGFAYQGEPSPFRVGLRRGEPSRALPATALVNFLQNHDQIGNRALGERLTALAPPAPLRALTAILLLAPSPPLLFMGQEWGAATPFLFFADFGPELAQQVTEGRRHEFAAFPAFATPEQQHLIPDPADPATFTASKLAWEEQQNPDHQAWLTLHRNLLALRHREIIPLLPHLAPGAAEYKIFGASALQVSWPLVGKQNLLVLQANLGDVTAGVPEMAGRQLFNLADCGEPGRLPTWSVCWLVV</sequence>
<dbReference type="UniPathway" id="UPA00299"/>
<dbReference type="CDD" id="cd02853">
    <property type="entry name" value="E_set_MTHase_like_N"/>
    <property type="match status" value="1"/>
</dbReference>
<dbReference type="PANTHER" id="PTHR43651">
    <property type="entry name" value="1,4-ALPHA-GLUCAN-BRANCHING ENZYME"/>
    <property type="match status" value="1"/>
</dbReference>
<organism evidence="19 20">
    <name type="scientific">Desulfurivibrio alkaliphilus (strain DSM 19089 / UNIQEM U267 / AHT2)</name>
    <dbReference type="NCBI Taxonomy" id="589865"/>
    <lineage>
        <taxon>Bacteria</taxon>
        <taxon>Pseudomonadati</taxon>
        <taxon>Thermodesulfobacteriota</taxon>
        <taxon>Desulfobulbia</taxon>
        <taxon>Desulfobulbales</taxon>
        <taxon>Desulfobulbaceae</taxon>
        <taxon>Desulfurivibrio</taxon>
    </lineage>
</organism>
<feature type="domain" description="Glycosyl hydrolase family 13 catalytic" evidence="18">
    <location>
        <begin position="147"/>
        <end position="513"/>
    </location>
</feature>
<dbReference type="Proteomes" id="UP000001508">
    <property type="component" value="Chromosome"/>
</dbReference>
<dbReference type="AlphaFoldDB" id="D6Z0F3"/>
<comment type="subcellular location">
    <subcellularLocation>
        <location evidence="1 15">Cytoplasm</location>
    </subcellularLocation>
</comment>
<feature type="binding site" evidence="16">
    <location>
        <begin position="375"/>
        <end position="379"/>
    </location>
    <ligand>
        <name>substrate</name>
    </ligand>
</feature>
<evidence type="ECO:0000256" key="16">
    <source>
        <dbReference type="PIRSR" id="PIRSR006337-2"/>
    </source>
</evidence>
<reference evidence="20" key="1">
    <citation type="submission" date="2010-02" db="EMBL/GenBank/DDBJ databases">
        <title>Complete sequence of Desulfurivibrio alkaliphilus AHT2.</title>
        <authorList>
            <consortium name="US DOE Joint Genome Institute"/>
            <person name="Pitluck S."/>
            <person name="Chertkov O."/>
            <person name="Detter J.C."/>
            <person name="Han C."/>
            <person name="Tapia R."/>
            <person name="Larimer F."/>
            <person name="Land M."/>
            <person name="Hauser L."/>
            <person name="Kyrpides N."/>
            <person name="Mikhailova N."/>
            <person name="Sorokin D.Y."/>
            <person name="Muyzer G."/>
            <person name="Woyke T."/>
        </authorList>
    </citation>
    <scope>NUCLEOTIDE SEQUENCE [LARGE SCALE GENOMIC DNA]</scope>
    <source>
        <strain evidence="20">DSM 19089 / UNIQEM U267 / AHT2</strain>
    </source>
</reference>
<dbReference type="GO" id="GO:0005992">
    <property type="term" value="P:trehalose biosynthetic process"/>
    <property type="evidence" value="ECO:0007669"/>
    <property type="project" value="UniProtKB-UniRule"/>
</dbReference>
<feature type="binding site" evidence="16">
    <location>
        <begin position="292"/>
        <end position="297"/>
    </location>
    <ligand>
        <name>substrate</name>
    </ligand>
</feature>
<dbReference type="RefSeq" id="WP_013162713.1">
    <property type="nucleotide sequence ID" value="NC_014216.1"/>
</dbReference>
<dbReference type="NCBIfam" id="TIGR02402">
    <property type="entry name" value="trehalose_TreZ"/>
    <property type="match status" value="1"/>
</dbReference>
<keyword evidence="9 14" id="KW-0326">Glycosidase</keyword>
<evidence type="ECO:0000256" key="13">
    <source>
        <dbReference type="NCBIfam" id="TIGR02402"/>
    </source>
</evidence>
<evidence type="ECO:0000256" key="10">
    <source>
        <dbReference type="ARBA" id="ARBA00032057"/>
    </source>
</evidence>
<dbReference type="CAZy" id="CBM48">
    <property type="family name" value="Carbohydrate-Binding Module Family 48"/>
</dbReference>
<keyword evidence="8" id="KW-0119">Carbohydrate metabolism</keyword>
<evidence type="ECO:0000256" key="7">
    <source>
        <dbReference type="ARBA" id="ARBA00022801"/>
    </source>
</evidence>
<keyword evidence="7 14" id="KW-0378">Hydrolase</keyword>
<evidence type="ECO:0000256" key="6">
    <source>
        <dbReference type="ARBA" id="ARBA00022490"/>
    </source>
</evidence>
<evidence type="ECO:0000256" key="8">
    <source>
        <dbReference type="ARBA" id="ARBA00023277"/>
    </source>
</evidence>
<dbReference type="InterPro" id="IPR014756">
    <property type="entry name" value="Ig_E-set"/>
</dbReference>
<dbReference type="InterPro" id="IPR044901">
    <property type="entry name" value="Trehalose_TreZ_E-set_sf"/>
</dbReference>
<evidence type="ECO:0000256" key="12">
    <source>
        <dbReference type="ARBA" id="ARBA00034013"/>
    </source>
</evidence>
<feature type="active site" description="Nucleophile" evidence="15">
    <location>
        <position position="294"/>
    </location>
</feature>
<dbReference type="GO" id="GO:0005737">
    <property type="term" value="C:cytoplasm"/>
    <property type="evidence" value="ECO:0007669"/>
    <property type="project" value="UniProtKB-SubCell"/>
</dbReference>
<dbReference type="Gene3D" id="3.20.20.80">
    <property type="entry name" value="Glycosidases"/>
    <property type="match status" value="1"/>
</dbReference>
<evidence type="ECO:0000259" key="18">
    <source>
        <dbReference type="SMART" id="SM00642"/>
    </source>
</evidence>
<dbReference type="InterPro" id="IPR012768">
    <property type="entry name" value="Trehalose_TreZ"/>
</dbReference>
<dbReference type="SUPFAM" id="SSF51445">
    <property type="entry name" value="(Trans)glycosidases"/>
    <property type="match status" value="1"/>
</dbReference>
<evidence type="ECO:0000256" key="17">
    <source>
        <dbReference type="PIRSR" id="PIRSR006337-3"/>
    </source>
</evidence>
<accession>D6Z0F3</accession>
<dbReference type="GO" id="GO:0033942">
    <property type="term" value="F:4-alpha-D-(1-&gt;4)-alpha-D-glucanotrehalose trehalohydrolase activity"/>
    <property type="evidence" value="ECO:0007669"/>
    <property type="project" value="UniProtKB-EC"/>
</dbReference>
<evidence type="ECO:0000313" key="19">
    <source>
        <dbReference type="EMBL" id="ADH85182.1"/>
    </source>
</evidence>
<evidence type="ECO:0000256" key="3">
    <source>
        <dbReference type="ARBA" id="ARBA00008061"/>
    </source>
</evidence>
<dbReference type="InterPro" id="IPR006047">
    <property type="entry name" value="GH13_cat_dom"/>
</dbReference>
<evidence type="ECO:0000256" key="15">
    <source>
        <dbReference type="PIRSR" id="PIRSR006337-1"/>
    </source>
</evidence>
<feature type="active site" description="Proton donor" evidence="15">
    <location>
        <position position="339"/>
    </location>
</feature>
<evidence type="ECO:0000256" key="9">
    <source>
        <dbReference type="ARBA" id="ARBA00023295"/>
    </source>
</evidence>
<feature type="binding site" evidence="16">
    <location>
        <begin position="446"/>
        <end position="451"/>
    </location>
    <ligand>
        <name>substrate</name>
    </ligand>
</feature>
<dbReference type="Pfam" id="PF00128">
    <property type="entry name" value="Alpha-amylase"/>
    <property type="match status" value="1"/>
</dbReference>
<evidence type="ECO:0000256" key="1">
    <source>
        <dbReference type="ARBA" id="ARBA00004496"/>
    </source>
</evidence>
<dbReference type="Gene3D" id="1.10.10.760">
    <property type="entry name" value="E-set domains of sugar-utilizing enzymes"/>
    <property type="match status" value="1"/>
</dbReference>
<dbReference type="HOGENOM" id="CLU_020726_0_0_7"/>
<keyword evidence="20" id="KW-1185">Reference proteome</keyword>
<dbReference type="CDD" id="cd11325">
    <property type="entry name" value="AmyAc_GTHase"/>
    <property type="match status" value="1"/>
</dbReference>
<comment type="catalytic activity">
    <reaction evidence="12 14">
        <text>hydrolysis of (1-&gt;4)-alpha-D-glucosidic linkage in 4-alpha-D-[(1-&gt;4)-alpha-D-glucanosyl]n trehalose to yield trehalose and (1-&gt;4)-alpha-D-glucan.</text>
        <dbReference type="EC" id="3.2.1.141"/>
    </reaction>
</comment>
<dbReference type="EC" id="3.2.1.141" evidence="4 13"/>
<dbReference type="SUPFAM" id="SSF81296">
    <property type="entry name" value="E set domains"/>
    <property type="match status" value="1"/>
</dbReference>
<dbReference type="KEGG" id="dak:DaAHT2_0476"/>
<name>D6Z0F3_DESAT</name>
<dbReference type="STRING" id="589865.DaAHT2_0476"/>
<evidence type="ECO:0000256" key="5">
    <source>
        <dbReference type="ARBA" id="ARBA00015938"/>
    </source>
</evidence>
<dbReference type="InterPro" id="IPR022567">
    <property type="entry name" value="DUF3459"/>
</dbReference>
<evidence type="ECO:0000256" key="2">
    <source>
        <dbReference type="ARBA" id="ARBA00005199"/>
    </source>
</evidence>
<dbReference type="InterPro" id="IPR017853">
    <property type="entry name" value="GH"/>
</dbReference>
<keyword evidence="6" id="KW-0963">Cytoplasm</keyword>
<comment type="pathway">
    <text evidence="2 14">Glycan biosynthesis; trehalose biosynthesis.</text>
</comment>
<evidence type="ECO:0000313" key="20">
    <source>
        <dbReference type="Proteomes" id="UP000001508"/>
    </source>
</evidence>
<dbReference type="eggNOG" id="COG0296">
    <property type="taxonomic scope" value="Bacteria"/>
</dbReference>